<evidence type="ECO:0000313" key="1">
    <source>
        <dbReference type="EMBL" id="VDN56045.1"/>
    </source>
</evidence>
<dbReference type="PROSITE" id="PS50092">
    <property type="entry name" value="TSP1"/>
    <property type="match status" value="1"/>
</dbReference>
<dbReference type="EMBL" id="UYYG01001154">
    <property type="protein sequence ID" value="VDN56045.1"/>
    <property type="molecule type" value="Genomic_DNA"/>
</dbReference>
<reference evidence="4" key="1">
    <citation type="submission" date="2017-02" db="UniProtKB">
        <authorList>
            <consortium name="WormBaseParasite"/>
        </authorList>
    </citation>
    <scope>IDENTIFICATION</scope>
</reference>
<dbReference type="SUPFAM" id="SSF82895">
    <property type="entry name" value="TSP-1 type 1 repeat"/>
    <property type="match status" value="1"/>
</dbReference>
<evidence type="ECO:0000313" key="4">
    <source>
        <dbReference type="WBParaSite" id="DME_0000165801-mRNA-1"/>
    </source>
</evidence>
<evidence type="ECO:0000313" key="2">
    <source>
        <dbReference type="Proteomes" id="UP000038040"/>
    </source>
</evidence>
<dbReference type="Pfam" id="PF00090">
    <property type="entry name" value="TSP_1"/>
    <property type="match status" value="1"/>
</dbReference>
<gene>
    <name evidence="1" type="ORF">DME_LOCUS6018</name>
</gene>
<protein>
    <submittedName>
        <fullName evidence="4">PLAC domain-containing protein</fullName>
    </submittedName>
</protein>
<dbReference type="InterPro" id="IPR000884">
    <property type="entry name" value="TSP1_rpt"/>
</dbReference>
<dbReference type="PANTHER" id="PTHR31507:SF3">
    <property type="entry name" value="TIL DOMAIN-CONTAINING PROTEIN"/>
    <property type="match status" value="1"/>
</dbReference>
<accession>A0A0N4U4F2</accession>
<keyword evidence="3" id="KW-1185">Reference proteome</keyword>
<dbReference type="OrthoDB" id="5876856at2759"/>
<dbReference type="WBParaSite" id="DME_0000165801-mRNA-1">
    <property type="protein sequence ID" value="DME_0000165801-mRNA-1"/>
    <property type="gene ID" value="DME_0000165801"/>
</dbReference>
<dbReference type="Gene3D" id="2.20.100.10">
    <property type="entry name" value="Thrombospondin type-1 (TSP1) repeat"/>
    <property type="match status" value="1"/>
</dbReference>
<dbReference type="InterPro" id="IPR036383">
    <property type="entry name" value="TSP1_rpt_sf"/>
</dbReference>
<organism evidence="2 4">
    <name type="scientific">Dracunculus medinensis</name>
    <name type="common">Guinea worm</name>
    <dbReference type="NCBI Taxonomy" id="318479"/>
    <lineage>
        <taxon>Eukaryota</taxon>
        <taxon>Metazoa</taxon>
        <taxon>Ecdysozoa</taxon>
        <taxon>Nematoda</taxon>
        <taxon>Chromadorea</taxon>
        <taxon>Rhabditida</taxon>
        <taxon>Spirurina</taxon>
        <taxon>Dracunculoidea</taxon>
        <taxon>Dracunculidae</taxon>
        <taxon>Dracunculus</taxon>
    </lineage>
</organism>
<dbReference type="Proteomes" id="UP000038040">
    <property type="component" value="Unplaced"/>
</dbReference>
<proteinExistence type="predicted"/>
<reference evidence="1 3" key="2">
    <citation type="submission" date="2018-11" db="EMBL/GenBank/DDBJ databases">
        <authorList>
            <consortium name="Pathogen Informatics"/>
        </authorList>
    </citation>
    <scope>NUCLEOTIDE SEQUENCE [LARGE SCALE GENOMIC DNA]</scope>
</reference>
<dbReference type="SMART" id="SM00209">
    <property type="entry name" value="TSP1"/>
    <property type="match status" value="1"/>
</dbReference>
<sequence>MNTNWSQWSGWSHCTKLCGACGKQIRIRTCLNMTSVCNSTTEKRVCNRQPCFHPHTQMCCTGYKLGAVNGNFSCISHLEAFN</sequence>
<dbReference type="AlphaFoldDB" id="A0A0N4U4F2"/>
<dbReference type="Proteomes" id="UP000274756">
    <property type="component" value="Unassembled WGS sequence"/>
</dbReference>
<evidence type="ECO:0000313" key="3">
    <source>
        <dbReference type="Proteomes" id="UP000274756"/>
    </source>
</evidence>
<name>A0A0N4U4F2_DRAME</name>
<dbReference type="PANTHER" id="PTHR31507">
    <property type="entry name" value="PROTEIN CBG15923"/>
    <property type="match status" value="1"/>
</dbReference>